<sequence>MQFLCIERNSLPCRSSKCSSDDSMRRCSFDHFESWKLGTASSCVLTVLLIKMQTTGNTCSWSFVLSSHSFFYRRDFEARSSGNNPKVWGSRIYQSRAEPFGKCHFEATCKYQSSLIIYL</sequence>
<gene>
    <name evidence="1" type="ORF">ZIOFF_025880</name>
</gene>
<proteinExistence type="predicted"/>
<protein>
    <submittedName>
        <fullName evidence="1">Uncharacterized protein</fullName>
    </submittedName>
</protein>
<evidence type="ECO:0000313" key="2">
    <source>
        <dbReference type="Proteomes" id="UP000734854"/>
    </source>
</evidence>
<dbReference type="AlphaFoldDB" id="A0A8J5GVM9"/>
<dbReference type="Proteomes" id="UP000734854">
    <property type="component" value="Unassembled WGS sequence"/>
</dbReference>
<dbReference type="EMBL" id="JACMSC010000007">
    <property type="protein sequence ID" value="KAG6515468.1"/>
    <property type="molecule type" value="Genomic_DNA"/>
</dbReference>
<comment type="caution">
    <text evidence="1">The sequence shown here is derived from an EMBL/GenBank/DDBJ whole genome shotgun (WGS) entry which is preliminary data.</text>
</comment>
<evidence type="ECO:0000313" key="1">
    <source>
        <dbReference type="EMBL" id="KAG6515468.1"/>
    </source>
</evidence>
<accession>A0A8J5GVM9</accession>
<reference evidence="1 2" key="1">
    <citation type="submission" date="2020-08" db="EMBL/GenBank/DDBJ databases">
        <title>Plant Genome Project.</title>
        <authorList>
            <person name="Zhang R.-G."/>
        </authorList>
    </citation>
    <scope>NUCLEOTIDE SEQUENCE [LARGE SCALE GENOMIC DNA]</scope>
    <source>
        <tissue evidence="1">Rhizome</tissue>
    </source>
</reference>
<name>A0A8J5GVM9_ZINOF</name>
<keyword evidence="2" id="KW-1185">Reference proteome</keyword>
<organism evidence="1 2">
    <name type="scientific">Zingiber officinale</name>
    <name type="common">Ginger</name>
    <name type="synonym">Amomum zingiber</name>
    <dbReference type="NCBI Taxonomy" id="94328"/>
    <lineage>
        <taxon>Eukaryota</taxon>
        <taxon>Viridiplantae</taxon>
        <taxon>Streptophyta</taxon>
        <taxon>Embryophyta</taxon>
        <taxon>Tracheophyta</taxon>
        <taxon>Spermatophyta</taxon>
        <taxon>Magnoliopsida</taxon>
        <taxon>Liliopsida</taxon>
        <taxon>Zingiberales</taxon>
        <taxon>Zingiberaceae</taxon>
        <taxon>Zingiber</taxon>
    </lineage>
</organism>